<reference evidence="9" key="1">
    <citation type="submission" date="2019-12" db="EMBL/GenBank/DDBJ databases">
        <title>Complete genome of Terracaulis silvestris 0127_4.</title>
        <authorList>
            <person name="Vieira S."/>
            <person name="Riedel T."/>
            <person name="Sproer C."/>
            <person name="Pascual J."/>
            <person name="Boedeker C."/>
            <person name="Overmann J."/>
        </authorList>
    </citation>
    <scope>NUCLEOTIDE SEQUENCE [LARGE SCALE GENOMIC DNA]</scope>
    <source>
        <strain evidence="9">0127_4</strain>
    </source>
</reference>
<protein>
    <recommendedName>
        <fullName evidence="7">TonB C-terminal domain-containing protein</fullName>
    </recommendedName>
</protein>
<dbReference type="AlphaFoldDB" id="A0A6I6MS54"/>
<evidence type="ECO:0000256" key="5">
    <source>
        <dbReference type="SAM" id="MobiDB-lite"/>
    </source>
</evidence>
<evidence type="ECO:0000256" key="1">
    <source>
        <dbReference type="ARBA" id="ARBA00004167"/>
    </source>
</evidence>
<evidence type="ECO:0000259" key="7">
    <source>
        <dbReference type="PROSITE" id="PS52015"/>
    </source>
</evidence>
<dbReference type="PROSITE" id="PS52015">
    <property type="entry name" value="TONB_CTD"/>
    <property type="match status" value="1"/>
</dbReference>
<evidence type="ECO:0000256" key="4">
    <source>
        <dbReference type="ARBA" id="ARBA00023136"/>
    </source>
</evidence>
<proteinExistence type="predicted"/>
<dbReference type="NCBIfam" id="TIGR01352">
    <property type="entry name" value="tonB_Cterm"/>
    <property type="match status" value="1"/>
</dbReference>
<accession>A0A6I6MS54</accession>
<comment type="subcellular location">
    <subcellularLocation>
        <location evidence="1">Membrane</location>
        <topology evidence="1">Single-pass membrane protein</topology>
    </subcellularLocation>
</comment>
<name>A0A6I6MS54_9CAUL</name>
<dbReference type="GO" id="GO:0016020">
    <property type="term" value="C:membrane"/>
    <property type="evidence" value="ECO:0007669"/>
    <property type="project" value="UniProtKB-SubCell"/>
</dbReference>
<feature type="region of interest" description="Disordered" evidence="5">
    <location>
        <begin position="43"/>
        <end position="94"/>
    </location>
</feature>
<dbReference type="EMBL" id="CP047045">
    <property type="protein sequence ID" value="QGZ95617.1"/>
    <property type="molecule type" value="Genomic_DNA"/>
</dbReference>
<keyword evidence="2 6" id="KW-0812">Transmembrane</keyword>
<keyword evidence="9" id="KW-1185">Reference proteome</keyword>
<dbReference type="SUPFAM" id="SSF74653">
    <property type="entry name" value="TolA/TonB C-terminal domain"/>
    <property type="match status" value="1"/>
</dbReference>
<evidence type="ECO:0000313" key="8">
    <source>
        <dbReference type="EMBL" id="QGZ95617.1"/>
    </source>
</evidence>
<evidence type="ECO:0000313" key="9">
    <source>
        <dbReference type="Proteomes" id="UP000431269"/>
    </source>
</evidence>
<dbReference type="InterPro" id="IPR006260">
    <property type="entry name" value="TonB/TolA_C"/>
</dbReference>
<sequence length="196" mass="21297">MVRLRLISLGLAGLICVVLIYMALTNKFSAMSDLFEDSDAVKVEIEEKEKPPPPPPPPDRPPPPPPPEQRVPPPDLSAPPTPTPIPVAVDPPPSPPVASVLTGVTWLEQPDARDYARYYPPRAMDRSQEGRVTLDCLVDAGGRISCSVTSEDPPNWGFGEAALRVARHFRVAAQTSDGRPTTGGRIRRTIVWRLGS</sequence>
<keyword evidence="3 6" id="KW-1133">Transmembrane helix</keyword>
<dbReference type="InterPro" id="IPR037682">
    <property type="entry name" value="TonB_C"/>
</dbReference>
<evidence type="ECO:0000256" key="2">
    <source>
        <dbReference type="ARBA" id="ARBA00022692"/>
    </source>
</evidence>
<feature type="transmembrane region" description="Helical" evidence="6">
    <location>
        <begin position="6"/>
        <end position="24"/>
    </location>
</feature>
<dbReference type="RefSeq" id="WP_187448149.1">
    <property type="nucleotide sequence ID" value="NZ_CP047045.1"/>
</dbReference>
<evidence type="ECO:0000256" key="6">
    <source>
        <dbReference type="SAM" id="Phobius"/>
    </source>
</evidence>
<dbReference type="GO" id="GO:0055085">
    <property type="term" value="P:transmembrane transport"/>
    <property type="evidence" value="ECO:0007669"/>
    <property type="project" value="InterPro"/>
</dbReference>
<feature type="domain" description="TonB C-terminal" evidence="7">
    <location>
        <begin position="104"/>
        <end position="196"/>
    </location>
</feature>
<dbReference type="Pfam" id="PF03544">
    <property type="entry name" value="TonB_C"/>
    <property type="match status" value="1"/>
</dbReference>
<evidence type="ECO:0000256" key="3">
    <source>
        <dbReference type="ARBA" id="ARBA00022989"/>
    </source>
</evidence>
<organism evidence="8 9">
    <name type="scientific">Terricaulis silvestris</name>
    <dbReference type="NCBI Taxonomy" id="2686094"/>
    <lineage>
        <taxon>Bacteria</taxon>
        <taxon>Pseudomonadati</taxon>
        <taxon>Pseudomonadota</taxon>
        <taxon>Alphaproteobacteria</taxon>
        <taxon>Caulobacterales</taxon>
        <taxon>Caulobacteraceae</taxon>
        <taxon>Terricaulis</taxon>
    </lineage>
</organism>
<feature type="compositionally biased region" description="Pro residues" evidence="5">
    <location>
        <begin position="52"/>
        <end position="94"/>
    </location>
</feature>
<dbReference type="Proteomes" id="UP000431269">
    <property type="component" value="Chromosome"/>
</dbReference>
<dbReference type="KEGG" id="tsv:DSM104635_02467"/>
<keyword evidence="4 6" id="KW-0472">Membrane</keyword>
<dbReference type="Gene3D" id="3.30.1150.10">
    <property type="match status" value="1"/>
</dbReference>
<gene>
    <name evidence="8" type="ORF">DSM104635_02467</name>
</gene>